<comment type="caution">
    <text evidence="4">The sequence shown here is derived from an EMBL/GenBank/DDBJ whole genome shotgun (WGS) entry which is preliminary data.</text>
</comment>
<dbReference type="InterPro" id="IPR013762">
    <property type="entry name" value="Integrase-like_cat_sf"/>
</dbReference>
<dbReference type="Proteomes" id="UP001159427">
    <property type="component" value="Unassembled WGS sequence"/>
</dbReference>
<organism evidence="4 5">
    <name type="scientific">Porites evermanni</name>
    <dbReference type="NCBI Taxonomy" id="104178"/>
    <lineage>
        <taxon>Eukaryota</taxon>
        <taxon>Metazoa</taxon>
        <taxon>Cnidaria</taxon>
        <taxon>Anthozoa</taxon>
        <taxon>Hexacorallia</taxon>
        <taxon>Scleractinia</taxon>
        <taxon>Fungiina</taxon>
        <taxon>Poritidae</taxon>
        <taxon>Porites</taxon>
    </lineage>
</organism>
<protein>
    <recommendedName>
        <fullName evidence="3">Tyr recombinase domain-containing protein</fullName>
    </recommendedName>
</protein>
<evidence type="ECO:0000256" key="1">
    <source>
        <dbReference type="ARBA" id="ARBA00023172"/>
    </source>
</evidence>
<evidence type="ECO:0000259" key="3">
    <source>
        <dbReference type="Pfam" id="PF00589"/>
    </source>
</evidence>
<dbReference type="EMBL" id="CALNXI010005373">
    <property type="protein sequence ID" value="CAH3197576.1"/>
    <property type="molecule type" value="Genomic_DNA"/>
</dbReference>
<gene>
    <name evidence="4" type="ORF">PEVE_00034998</name>
</gene>
<evidence type="ECO:0000256" key="2">
    <source>
        <dbReference type="SAM" id="MobiDB-lite"/>
    </source>
</evidence>
<dbReference type="Gene3D" id="1.10.443.10">
    <property type="entry name" value="Intergrase catalytic core"/>
    <property type="match status" value="1"/>
</dbReference>
<dbReference type="InterPro" id="IPR011010">
    <property type="entry name" value="DNA_brk_join_enz"/>
</dbReference>
<feature type="region of interest" description="Disordered" evidence="2">
    <location>
        <begin position="52"/>
        <end position="72"/>
    </location>
</feature>
<sequence>MVVGERLLGDRMKRISNEANLSRIYTNHSIRATVVTFLGKSGFKASHIMTVSGHRNESSTRAYSKTDQTTKRRMSETLTAAGAGNSAPNEYSVRLENLTAENINLSPLLTLSQEENV</sequence>
<dbReference type="Pfam" id="PF00589">
    <property type="entry name" value="Phage_integrase"/>
    <property type="match status" value="1"/>
</dbReference>
<feature type="domain" description="Tyr recombinase" evidence="3">
    <location>
        <begin position="10"/>
        <end position="67"/>
    </location>
</feature>
<proteinExistence type="predicted"/>
<reference evidence="4 5" key="1">
    <citation type="submission" date="2022-05" db="EMBL/GenBank/DDBJ databases">
        <authorList>
            <consortium name="Genoscope - CEA"/>
            <person name="William W."/>
        </authorList>
    </citation>
    <scope>NUCLEOTIDE SEQUENCE [LARGE SCALE GENOMIC DNA]</scope>
</reference>
<evidence type="ECO:0000313" key="5">
    <source>
        <dbReference type="Proteomes" id="UP001159427"/>
    </source>
</evidence>
<keyword evidence="1" id="KW-0233">DNA recombination</keyword>
<accession>A0ABN8T244</accession>
<dbReference type="SUPFAM" id="SSF56349">
    <property type="entry name" value="DNA breaking-rejoining enzymes"/>
    <property type="match status" value="1"/>
</dbReference>
<dbReference type="InterPro" id="IPR002104">
    <property type="entry name" value="Integrase_catalytic"/>
</dbReference>
<evidence type="ECO:0000313" key="4">
    <source>
        <dbReference type="EMBL" id="CAH3197576.1"/>
    </source>
</evidence>
<name>A0ABN8T244_9CNID</name>
<keyword evidence="5" id="KW-1185">Reference proteome</keyword>
<feature type="non-terminal residue" evidence="4">
    <location>
        <position position="117"/>
    </location>
</feature>